<proteinExistence type="predicted"/>
<dbReference type="PROSITE" id="PS50109">
    <property type="entry name" value="HIS_KIN"/>
    <property type="match status" value="1"/>
</dbReference>
<dbReference type="SUPFAM" id="SSF55874">
    <property type="entry name" value="ATPase domain of HSP90 chaperone/DNA topoisomerase II/histidine kinase"/>
    <property type="match status" value="1"/>
</dbReference>
<dbReference type="SMART" id="SM00387">
    <property type="entry name" value="HATPase_c"/>
    <property type="match status" value="1"/>
</dbReference>
<dbReference type="Pfam" id="PF07730">
    <property type="entry name" value="HisKA_3"/>
    <property type="match status" value="1"/>
</dbReference>
<dbReference type="GO" id="GO:0046983">
    <property type="term" value="F:protein dimerization activity"/>
    <property type="evidence" value="ECO:0007669"/>
    <property type="project" value="InterPro"/>
</dbReference>
<keyword evidence="3" id="KW-0812">Transmembrane</keyword>
<dbReference type="Gene3D" id="1.20.5.1930">
    <property type="match status" value="1"/>
</dbReference>
<evidence type="ECO:0000256" key="1">
    <source>
        <dbReference type="ARBA" id="ARBA00022679"/>
    </source>
</evidence>
<dbReference type="Gene3D" id="3.30.565.10">
    <property type="entry name" value="Histidine kinase-like ATPase, C-terminal domain"/>
    <property type="match status" value="1"/>
</dbReference>
<dbReference type="AlphaFoldDB" id="A0A1J5SIF0"/>
<keyword evidence="3" id="KW-1133">Transmembrane helix</keyword>
<dbReference type="PANTHER" id="PTHR24421">
    <property type="entry name" value="NITRATE/NITRITE SENSOR PROTEIN NARX-RELATED"/>
    <property type="match status" value="1"/>
</dbReference>
<sequence>MSCPRFRTLLRLPALVLVGLAVFACVAASGKDYSVQSWSTGHNLEARGLACCTISGDGTVWIGAVGDLIRFDGVKFERVPFDLAREFSGDRITSLWEDPRGRLWCGYETGDVVEYDPRSGHARLLPIKWERQTVRAIQGDPLGEIWLLLDDHRLVRARDGWSTPLLPGAENAGGTLGFVTTGPGRLLAEYSGMVFQWRKGAHGGEWDRILVNDGYVPFVIPSRRGGMWIVNGDTAFRRSKDGAVEEARQLPIKGVVQILEVKSGELLVGTLANGIYSVDASGGVTHYGLSDGLPAKWIMQMAEDSSGNLVAVSPDSVSVLRVSEAQKVGGLGTLGGARLTGVTGAAGGGLWVGSEGAGLFRYRDGRFQHFGQKSGLSSDYIWSMLDLGPEGVWVGSWGGGLDYGKDGRFGPVPNWSRSGRWVVTALFRGRDGSLWAGTNGGIGRMTGGAWTWHMAAGGVPLTVVRSLAQGPGERIWFGTNGQGAGYVEGSRVVLLDPKAETGSLFASALWDDGRGGLWIGTAGAGLFHWKAGVWTHLTTDEGLPSNDIFHIDADGRGRVWFTSSAGVYSIKRRDLDAVADGTRSRVYPVTINVDDGLPSNQCAGGTRDAAYMDADGRYYVPTSAGLAVIDTRRVRAVSTILRPAITQVAIDGRPCPVAAGRPVVARPQAQSIRIHYTAPTLVHPELVEFAYRLDGGVGGTWINLGHSRSLLLQRLHPGSHVLEITAQSPSSVEMGPPVRLEIVQQPFLVETLWFRILVAAAAAALLALLVWIAVRGRYLRAHRRLELEAALEKERRRIARDIHDDLGAHLAQVMLLSQADDPRGDAETRKRLFSRIHSKAKEITKAFDELVWAINPSHDTVEGFASYAMRIAQETVTSANVRCRLRFPESMPALPLGSGSRHHLIMCMKEAIANALKHADCEVIEVRLEVSGGWLRLSVSDDGRGFDPATLGGESADAEDRSGLSNLRARMRELDGSVTLLSSPGKGTQVTFECPLS</sequence>
<feature type="transmembrane region" description="Helical" evidence="3">
    <location>
        <begin position="752"/>
        <end position="774"/>
    </location>
</feature>
<dbReference type="InterPro" id="IPR013783">
    <property type="entry name" value="Ig-like_fold"/>
</dbReference>
<dbReference type="InterPro" id="IPR036890">
    <property type="entry name" value="HATPase_C_sf"/>
</dbReference>
<organism evidence="5">
    <name type="scientific">mine drainage metagenome</name>
    <dbReference type="NCBI Taxonomy" id="410659"/>
    <lineage>
        <taxon>unclassified sequences</taxon>
        <taxon>metagenomes</taxon>
        <taxon>ecological metagenomes</taxon>
    </lineage>
</organism>
<dbReference type="Pfam" id="PF02518">
    <property type="entry name" value="HATPase_c"/>
    <property type="match status" value="1"/>
</dbReference>
<dbReference type="InterPro" id="IPR015943">
    <property type="entry name" value="WD40/YVTN_repeat-like_dom_sf"/>
</dbReference>
<name>A0A1J5SIF0_9ZZZZ</name>
<dbReference type="InterPro" id="IPR011712">
    <property type="entry name" value="Sig_transdc_His_kin_sub3_dim/P"/>
</dbReference>
<dbReference type="Gene3D" id="2.60.40.10">
    <property type="entry name" value="Immunoglobulins"/>
    <property type="match status" value="1"/>
</dbReference>
<dbReference type="SUPFAM" id="SSF63829">
    <property type="entry name" value="Calcium-dependent phosphotriesterase"/>
    <property type="match status" value="3"/>
</dbReference>
<dbReference type="InterPro" id="IPR003594">
    <property type="entry name" value="HATPase_dom"/>
</dbReference>
<dbReference type="PROSITE" id="PS51257">
    <property type="entry name" value="PROKAR_LIPOPROTEIN"/>
    <property type="match status" value="1"/>
</dbReference>
<gene>
    <name evidence="5" type="primary">liaS_4</name>
    <name evidence="5" type="ORF">GALL_97190</name>
</gene>
<dbReference type="InterPro" id="IPR050482">
    <property type="entry name" value="Sensor_HK_TwoCompSys"/>
</dbReference>
<accession>A0A1J5SIF0</accession>
<dbReference type="EC" id="2.7.13.3" evidence="5"/>
<comment type="caution">
    <text evidence="5">The sequence shown here is derived from an EMBL/GenBank/DDBJ whole genome shotgun (WGS) entry which is preliminary data.</text>
</comment>
<dbReference type="GO" id="GO:0000155">
    <property type="term" value="F:phosphorelay sensor kinase activity"/>
    <property type="evidence" value="ECO:0007669"/>
    <property type="project" value="InterPro"/>
</dbReference>
<keyword evidence="2 5" id="KW-0418">Kinase</keyword>
<evidence type="ECO:0000313" key="5">
    <source>
        <dbReference type="EMBL" id="OIR08215.1"/>
    </source>
</evidence>
<dbReference type="PANTHER" id="PTHR24421:SF61">
    <property type="entry name" value="OXYGEN SENSOR HISTIDINE KINASE NREB"/>
    <property type="match status" value="1"/>
</dbReference>
<dbReference type="InterPro" id="IPR005467">
    <property type="entry name" value="His_kinase_dom"/>
</dbReference>
<keyword evidence="3" id="KW-0472">Membrane</keyword>
<evidence type="ECO:0000256" key="2">
    <source>
        <dbReference type="ARBA" id="ARBA00022777"/>
    </source>
</evidence>
<feature type="domain" description="Histidine kinase" evidence="4">
    <location>
        <begin position="797"/>
        <end position="997"/>
    </location>
</feature>
<reference evidence="5" key="1">
    <citation type="submission" date="2016-10" db="EMBL/GenBank/DDBJ databases">
        <title>Sequence of Gallionella enrichment culture.</title>
        <authorList>
            <person name="Poehlein A."/>
            <person name="Muehling M."/>
            <person name="Daniel R."/>
        </authorList>
    </citation>
    <scope>NUCLEOTIDE SEQUENCE</scope>
</reference>
<dbReference type="EMBL" id="MLJW01000033">
    <property type="protein sequence ID" value="OIR08215.1"/>
    <property type="molecule type" value="Genomic_DNA"/>
</dbReference>
<dbReference type="Gene3D" id="2.130.10.10">
    <property type="entry name" value="YVTN repeat-like/Quinoprotein amine dehydrogenase"/>
    <property type="match status" value="3"/>
</dbReference>
<protein>
    <submittedName>
        <fullName evidence="5">Sensor histidine kinase LiaS</fullName>
        <ecNumber evidence="5">2.7.13.3</ecNumber>
    </submittedName>
</protein>
<dbReference type="GO" id="GO:0016020">
    <property type="term" value="C:membrane"/>
    <property type="evidence" value="ECO:0007669"/>
    <property type="project" value="InterPro"/>
</dbReference>
<keyword evidence="1 5" id="KW-0808">Transferase</keyword>
<evidence type="ECO:0000256" key="3">
    <source>
        <dbReference type="SAM" id="Phobius"/>
    </source>
</evidence>
<evidence type="ECO:0000259" key="4">
    <source>
        <dbReference type="PROSITE" id="PS50109"/>
    </source>
</evidence>
<dbReference type="CDD" id="cd16917">
    <property type="entry name" value="HATPase_UhpB-NarQ-NarX-like"/>
    <property type="match status" value="1"/>
</dbReference>